<dbReference type="EMBL" id="JAEINI020000010">
    <property type="protein sequence ID" value="MCB5227723.1"/>
    <property type="molecule type" value="Genomic_DNA"/>
</dbReference>
<sequence length="386" mass="42667">MKKISFISTFCILVFAQLSTASATTFIKGYACDNCSLQQAENIARTRGAPLVNCVPTGNNDVISIDEHTCYSSPQKFIIFDLATNTTYPFQMSHSNQGSSNWDLILNSNPTTLTNLEHEISQDFFDVLEIQEQTLQEIAMSEEENLQLAFTPLSAFSASTFNSTTTSAENCESDTAATVIRMTLNPIFKTQLSNAVNNQLRQRSPRYYKKDFENIRFNQFGFQANRAGGGGLSVGWEYEKKSKLVSKYVFESGHHLWPSDQTYYPARAAFKLSWNDSLDLISVEVEKEFTRVTSNLSLQDLLEDSTFSLSLSACAIIALQDNLHSSEAYAATGAGGGSSIGIGDVPTGGNPNFPRPDPLSQSQQLCKWHFYDKQGNLTVTIMGPCP</sequence>
<feature type="signal peptide" evidence="1">
    <location>
        <begin position="1"/>
        <end position="23"/>
    </location>
</feature>
<dbReference type="RefSeq" id="WP_226751787.1">
    <property type="nucleotide sequence ID" value="NZ_JAEINI020000010.1"/>
</dbReference>
<comment type="caution">
    <text evidence="2">The sequence shown here is derived from an EMBL/GenBank/DDBJ whole genome shotgun (WGS) entry which is preliminary data.</text>
</comment>
<evidence type="ECO:0000313" key="3">
    <source>
        <dbReference type="Proteomes" id="UP000633814"/>
    </source>
</evidence>
<keyword evidence="3" id="KW-1185">Reference proteome</keyword>
<proteinExistence type="predicted"/>
<dbReference type="Proteomes" id="UP000633814">
    <property type="component" value="Unassembled WGS sequence"/>
</dbReference>
<organism evidence="2 3">
    <name type="scientific">Alishewanella maricola</name>
    <dbReference type="NCBI Taxonomy" id="2795740"/>
    <lineage>
        <taxon>Bacteria</taxon>
        <taxon>Pseudomonadati</taxon>
        <taxon>Pseudomonadota</taxon>
        <taxon>Gammaproteobacteria</taxon>
        <taxon>Alteromonadales</taxon>
        <taxon>Alteromonadaceae</taxon>
        <taxon>Alishewanella</taxon>
    </lineage>
</organism>
<name>A0ABS8C5W5_9ALTE</name>
<reference evidence="2 3" key="1">
    <citation type="submission" date="2021-10" db="EMBL/GenBank/DDBJ databases">
        <title>Alishewanella koreense sp. nov. isolated from seawater of southwestern coast in South Korea and the proposal for the reclassification of Rheinheimera perlucida and Rheinheimera tuosuensis as Arsukibacterium perlucida and Arsukibacterium tuosuensis.</title>
        <authorList>
            <person name="Kim K.H."/>
            <person name="Ruan W."/>
            <person name="Kim K.R."/>
            <person name="Baek J.H."/>
            <person name="Jeon C.O."/>
        </authorList>
    </citation>
    <scope>NUCLEOTIDE SEQUENCE [LARGE SCALE GENOMIC DNA]</scope>
    <source>
        <strain evidence="2 3">16-MA</strain>
    </source>
</reference>
<keyword evidence="1" id="KW-0732">Signal</keyword>
<evidence type="ECO:0000256" key="1">
    <source>
        <dbReference type="SAM" id="SignalP"/>
    </source>
</evidence>
<evidence type="ECO:0000313" key="2">
    <source>
        <dbReference type="EMBL" id="MCB5227723.1"/>
    </source>
</evidence>
<protein>
    <submittedName>
        <fullName evidence="2">Uncharacterized protein</fullName>
    </submittedName>
</protein>
<gene>
    <name evidence="2" type="ORF">JAO78_012965</name>
</gene>
<accession>A0ABS8C5W5</accession>
<feature type="chain" id="PRO_5046426727" evidence="1">
    <location>
        <begin position="24"/>
        <end position="386"/>
    </location>
</feature>